<accession>A0A8J2RAW1</accession>
<gene>
    <name evidence="1" type="ORF">DGAL_LOCUS1220</name>
</gene>
<evidence type="ECO:0000313" key="1">
    <source>
        <dbReference type="EMBL" id="CAH0099110.1"/>
    </source>
</evidence>
<dbReference type="Proteomes" id="UP000789390">
    <property type="component" value="Unassembled WGS sequence"/>
</dbReference>
<sequence length="95" mass="10798">MKCFLHPRIQYCIDVLSLDPSCFQADSLPSDCIKFFISLRISSADRCCFKFEDKNGLFSALGSIDVSAILFSCSENETKFLRGQIPPLNFVMFLR</sequence>
<evidence type="ECO:0000313" key="2">
    <source>
        <dbReference type="Proteomes" id="UP000789390"/>
    </source>
</evidence>
<dbReference type="AlphaFoldDB" id="A0A8J2RAW1"/>
<reference evidence="1" key="1">
    <citation type="submission" date="2021-11" db="EMBL/GenBank/DDBJ databases">
        <authorList>
            <person name="Schell T."/>
        </authorList>
    </citation>
    <scope>NUCLEOTIDE SEQUENCE</scope>
    <source>
        <strain evidence="1">M5</strain>
    </source>
</reference>
<comment type="caution">
    <text evidence="1">The sequence shown here is derived from an EMBL/GenBank/DDBJ whole genome shotgun (WGS) entry which is preliminary data.</text>
</comment>
<keyword evidence="2" id="KW-1185">Reference proteome</keyword>
<proteinExistence type="predicted"/>
<name>A0A8J2RAW1_9CRUS</name>
<dbReference type="EMBL" id="CAKKLH010000013">
    <property type="protein sequence ID" value="CAH0099110.1"/>
    <property type="molecule type" value="Genomic_DNA"/>
</dbReference>
<organism evidence="1 2">
    <name type="scientific">Daphnia galeata</name>
    <dbReference type="NCBI Taxonomy" id="27404"/>
    <lineage>
        <taxon>Eukaryota</taxon>
        <taxon>Metazoa</taxon>
        <taxon>Ecdysozoa</taxon>
        <taxon>Arthropoda</taxon>
        <taxon>Crustacea</taxon>
        <taxon>Branchiopoda</taxon>
        <taxon>Diplostraca</taxon>
        <taxon>Cladocera</taxon>
        <taxon>Anomopoda</taxon>
        <taxon>Daphniidae</taxon>
        <taxon>Daphnia</taxon>
    </lineage>
</organism>
<protein>
    <submittedName>
        <fullName evidence="1">Uncharacterized protein</fullName>
    </submittedName>
</protein>